<evidence type="ECO:0000256" key="1">
    <source>
        <dbReference type="ARBA" id="ARBA00004141"/>
    </source>
</evidence>
<evidence type="ECO:0000313" key="17">
    <source>
        <dbReference type="Proteomes" id="UP000671910"/>
    </source>
</evidence>
<dbReference type="PRINTS" id="PR00169">
    <property type="entry name" value="KCHANNEL"/>
</dbReference>
<dbReference type="AlphaFoldDB" id="A0A9E6MPN4"/>
<dbReference type="PANTHER" id="PTHR11537">
    <property type="entry name" value="VOLTAGE-GATED POTASSIUM CHANNEL"/>
    <property type="match status" value="1"/>
</dbReference>
<feature type="compositionally biased region" description="Basic and acidic residues" evidence="11">
    <location>
        <begin position="291"/>
        <end position="301"/>
    </location>
</feature>
<name>A0A9E6MPN4_9ACTN</name>
<dbReference type="Gene3D" id="1.10.287.70">
    <property type="match status" value="1"/>
</dbReference>
<dbReference type="PANTHER" id="PTHR11537:SF254">
    <property type="entry name" value="POTASSIUM VOLTAGE-GATED CHANNEL PROTEIN SHAB"/>
    <property type="match status" value="1"/>
</dbReference>
<feature type="region of interest" description="Disordered" evidence="11">
    <location>
        <begin position="1"/>
        <end position="25"/>
    </location>
</feature>
<dbReference type="Proteomes" id="UP000636394">
    <property type="component" value="Unassembled WGS sequence"/>
</dbReference>
<keyword evidence="7 12" id="KW-1133">Transmembrane helix</keyword>
<feature type="transmembrane region" description="Helical" evidence="12">
    <location>
        <begin position="55"/>
        <end position="75"/>
    </location>
</feature>
<dbReference type="InterPro" id="IPR028325">
    <property type="entry name" value="VG_K_chnl"/>
</dbReference>
<protein>
    <submittedName>
        <fullName evidence="15">Ion transporter</fullName>
    </submittedName>
</protein>
<dbReference type="EMBL" id="CP072829">
    <property type="protein sequence ID" value="QTU83788.1"/>
    <property type="molecule type" value="Genomic_DNA"/>
</dbReference>
<keyword evidence="9 12" id="KW-0472">Membrane</keyword>
<organism evidence="15 17">
    <name type="scientific">Xiamenia xianingshaonis</name>
    <dbReference type="NCBI Taxonomy" id="2682776"/>
    <lineage>
        <taxon>Bacteria</taxon>
        <taxon>Bacillati</taxon>
        <taxon>Actinomycetota</taxon>
        <taxon>Coriobacteriia</taxon>
        <taxon>Eggerthellales</taxon>
        <taxon>Eggerthellaceae</taxon>
        <taxon>Xiamenia</taxon>
    </lineage>
</organism>
<comment type="subcellular location">
    <subcellularLocation>
        <location evidence="1">Membrane</location>
        <topology evidence="1">Multi-pass membrane protein</topology>
    </subcellularLocation>
</comment>
<dbReference type="InterPro" id="IPR005821">
    <property type="entry name" value="Ion_trans_dom"/>
</dbReference>
<evidence type="ECO:0000256" key="12">
    <source>
        <dbReference type="SAM" id="Phobius"/>
    </source>
</evidence>
<dbReference type="GO" id="GO:0005249">
    <property type="term" value="F:voltage-gated potassium channel activity"/>
    <property type="evidence" value="ECO:0007669"/>
    <property type="project" value="InterPro"/>
</dbReference>
<evidence type="ECO:0000256" key="5">
    <source>
        <dbReference type="ARBA" id="ARBA00022826"/>
    </source>
</evidence>
<feature type="domain" description="Ion transport" evidence="13">
    <location>
        <begin position="61"/>
        <end position="277"/>
    </location>
</feature>
<dbReference type="GO" id="GO:0008076">
    <property type="term" value="C:voltage-gated potassium channel complex"/>
    <property type="evidence" value="ECO:0007669"/>
    <property type="project" value="InterPro"/>
</dbReference>
<feature type="region of interest" description="Disordered" evidence="11">
    <location>
        <begin position="291"/>
        <end position="359"/>
    </location>
</feature>
<feature type="compositionally biased region" description="Low complexity" evidence="11">
    <location>
        <begin position="307"/>
        <end position="321"/>
    </location>
</feature>
<feature type="transmembrane region" description="Helical" evidence="12">
    <location>
        <begin position="250"/>
        <end position="276"/>
    </location>
</feature>
<feature type="compositionally biased region" description="Low complexity" evidence="11">
    <location>
        <begin position="333"/>
        <end position="349"/>
    </location>
</feature>
<dbReference type="RefSeq" id="WP_166339791.1">
    <property type="nucleotide sequence ID" value="NZ_CP072829.1"/>
</dbReference>
<evidence type="ECO:0000313" key="15">
    <source>
        <dbReference type="EMBL" id="QTU83788.1"/>
    </source>
</evidence>
<gene>
    <name evidence="14" type="ORF">GMI68_06930</name>
    <name evidence="15" type="ORF">J7S26_05220</name>
</gene>
<evidence type="ECO:0000256" key="11">
    <source>
        <dbReference type="SAM" id="MobiDB-lite"/>
    </source>
</evidence>
<feature type="transmembrane region" description="Helical" evidence="12">
    <location>
        <begin position="81"/>
        <end position="103"/>
    </location>
</feature>
<evidence type="ECO:0000256" key="10">
    <source>
        <dbReference type="ARBA" id="ARBA00023303"/>
    </source>
</evidence>
<keyword evidence="2" id="KW-0813">Transport</keyword>
<dbReference type="KEGG" id="ebz:J7S26_05220"/>
<keyword evidence="8" id="KW-0406">Ion transport</keyword>
<evidence type="ECO:0000256" key="7">
    <source>
        <dbReference type="ARBA" id="ARBA00022989"/>
    </source>
</evidence>
<dbReference type="Pfam" id="PF00520">
    <property type="entry name" value="Ion_trans"/>
    <property type="match status" value="1"/>
</dbReference>
<keyword evidence="6" id="KW-0630">Potassium</keyword>
<accession>A0A9E6MPN4</accession>
<dbReference type="EMBL" id="WPCR01000008">
    <property type="protein sequence ID" value="NHM14497.1"/>
    <property type="molecule type" value="Genomic_DNA"/>
</dbReference>
<keyword evidence="4 12" id="KW-0812">Transmembrane</keyword>
<keyword evidence="16" id="KW-1185">Reference proteome</keyword>
<dbReference type="Proteomes" id="UP000671910">
    <property type="component" value="Chromosome"/>
</dbReference>
<evidence type="ECO:0000259" key="13">
    <source>
        <dbReference type="Pfam" id="PF00520"/>
    </source>
</evidence>
<evidence type="ECO:0000313" key="16">
    <source>
        <dbReference type="Proteomes" id="UP000636394"/>
    </source>
</evidence>
<evidence type="ECO:0000256" key="9">
    <source>
        <dbReference type="ARBA" id="ARBA00023136"/>
    </source>
</evidence>
<evidence type="ECO:0000256" key="4">
    <source>
        <dbReference type="ARBA" id="ARBA00022692"/>
    </source>
</evidence>
<feature type="compositionally biased region" description="Basic and acidic residues" evidence="11">
    <location>
        <begin position="15"/>
        <end position="25"/>
    </location>
</feature>
<evidence type="ECO:0000256" key="3">
    <source>
        <dbReference type="ARBA" id="ARBA00022538"/>
    </source>
</evidence>
<evidence type="ECO:0000313" key="14">
    <source>
        <dbReference type="EMBL" id="NHM14497.1"/>
    </source>
</evidence>
<evidence type="ECO:0000256" key="8">
    <source>
        <dbReference type="ARBA" id="ARBA00023065"/>
    </source>
</evidence>
<keyword evidence="3" id="KW-0633">Potassium transport</keyword>
<evidence type="ECO:0000256" key="2">
    <source>
        <dbReference type="ARBA" id="ARBA00022448"/>
    </source>
</evidence>
<feature type="transmembrane region" description="Helical" evidence="12">
    <location>
        <begin position="189"/>
        <end position="208"/>
    </location>
</feature>
<reference evidence="14 16" key="1">
    <citation type="submission" date="2019-11" db="EMBL/GenBank/DDBJ databases">
        <title>Eggerthellaceae novel genus isolated from the rectal contents of marmort.</title>
        <authorList>
            <person name="Zhang G."/>
        </authorList>
    </citation>
    <scope>NUCLEOTIDE SEQUENCE [LARGE SCALE GENOMIC DNA]</scope>
    <source>
        <strain evidence="14">Zg-886</strain>
        <strain evidence="16">zg-886</strain>
    </source>
</reference>
<proteinExistence type="predicted"/>
<evidence type="ECO:0000256" key="6">
    <source>
        <dbReference type="ARBA" id="ARBA00022958"/>
    </source>
</evidence>
<dbReference type="GO" id="GO:0001508">
    <property type="term" value="P:action potential"/>
    <property type="evidence" value="ECO:0007669"/>
    <property type="project" value="TreeGrafter"/>
</dbReference>
<reference evidence="15" key="2">
    <citation type="submission" date="2021-04" db="EMBL/GenBank/DDBJ databases">
        <title>Novel species in family Eggerthellaceae.</title>
        <authorList>
            <person name="Zhang G."/>
        </authorList>
    </citation>
    <scope>NUCLEOTIDE SEQUENCE</scope>
    <source>
        <strain evidence="15">Zg-886</strain>
    </source>
</reference>
<keyword evidence="5" id="KW-0631">Potassium channel</keyword>
<dbReference type="SUPFAM" id="SSF81324">
    <property type="entry name" value="Voltage-gated potassium channels"/>
    <property type="match status" value="1"/>
</dbReference>
<keyword evidence="10" id="KW-0407">Ion channel</keyword>
<feature type="transmembrane region" description="Helical" evidence="12">
    <location>
        <begin position="123"/>
        <end position="139"/>
    </location>
</feature>
<sequence length="359" mass="39079">MERQGDEVDASQTDELGKKGQEPSRLRRLKETSAFKRQTFFALEDMRCACPLARVVGIGLFVLIVANAAVAFVWVDDGANPFASSLVAWFYRVSTVCFFAEYLARLWTADVLYSSLSPGRARLRYALSFMGVIDLLAFLPNVVSWFVPLTDALKCSVNLLRLVRLVKVSRYMRGLETICRVVSKRRHEIVASVMVLLLLVVVTSVLMYEVEHDAQPDVFDTMLTGVYWSVTTVTGTGFGDIAPITAPGRLLGSVIMVLSVGIVAIPGGILSAGFVAEFQNTSERRIERLLRDDGQDEREGQQPETCEQASDQAEQAEQADPAEARRPSEAAEAEGPSAAGADRSGASDAGVEEKGAAST</sequence>